<proteinExistence type="predicted"/>
<feature type="region of interest" description="Disordered" evidence="1">
    <location>
        <begin position="110"/>
        <end position="182"/>
    </location>
</feature>
<evidence type="ECO:0000313" key="2">
    <source>
        <dbReference type="EMBL" id="MDI2030434.1"/>
    </source>
</evidence>
<gene>
    <name evidence="2" type="ORF">QFW96_17515</name>
</gene>
<name>A0ABT6PQZ5_9PSEU</name>
<accession>A0ABT6PQZ5</accession>
<evidence type="ECO:0000256" key="1">
    <source>
        <dbReference type="SAM" id="MobiDB-lite"/>
    </source>
</evidence>
<organism evidence="2 3">
    <name type="scientific">Saccharopolyspora ipomoeae</name>
    <dbReference type="NCBI Taxonomy" id="3042027"/>
    <lineage>
        <taxon>Bacteria</taxon>
        <taxon>Bacillati</taxon>
        <taxon>Actinomycetota</taxon>
        <taxon>Actinomycetes</taxon>
        <taxon>Pseudonocardiales</taxon>
        <taxon>Pseudonocardiaceae</taxon>
        <taxon>Saccharopolyspora</taxon>
    </lineage>
</organism>
<sequence>MARSSTDAPGSSGDAGGGAPGGGRPGSSSGGGQQPPGLSQSFSGPAPGKGTGMLPDAMDAMTEHLNRTGDRLAAIGSKLGSQTVSTEAYGLVGSGVSGSTNQAITKAADTTRGAAGGSKDAGAAVRASKETAQLHDDNSAARLRDIDPDTDVRPGSTQPASTGPQGNRGPRLRESQNGEFGVAGNKAYADKATIERYAARLAPNSRITLEAGKPLDGTSKHEIVPVFKSAEDVRHPLKPEHEPIAGETEQQRADKLAAFHKSLDNSMADIVKKQGEIHASFQEAKARIFPGESAEKVVADKHKDAAMNLAQQKMGMPWIAAHHEGMFGTKPPTEKQYQAMFSDMVVDHGAALDAERRATSDGLRMTMPNDCKQGAAQLTGRDAAELSSVKDDPQPGQNYYKNFSDKTGWENHFATVVGKDGNSDLTFETAADFSRQQESSKTYGYFEMYERNGPDGQGSFDSEITAANERYAERKTKAFG</sequence>
<evidence type="ECO:0000313" key="3">
    <source>
        <dbReference type="Proteomes" id="UP001237595"/>
    </source>
</evidence>
<feature type="compositionally biased region" description="Polar residues" evidence="1">
    <location>
        <begin position="155"/>
        <end position="165"/>
    </location>
</feature>
<dbReference type="RefSeq" id="WP_281456745.1">
    <property type="nucleotide sequence ID" value="NZ_JASAOF010000010.1"/>
</dbReference>
<feature type="region of interest" description="Disordered" evidence="1">
    <location>
        <begin position="1"/>
        <end position="65"/>
    </location>
</feature>
<dbReference type="EMBL" id="JASAOF010000010">
    <property type="protein sequence ID" value="MDI2030434.1"/>
    <property type="molecule type" value="Genomic_DNA"/>
</dbReference>
<protein>
    <submittedName>
        <fullName evidence="2">Uncharacterized protein</fullName>
    </submittedName>
</protein>
<keyword evidence="3" id="KW-1185">Reference proteome</keyword>
<reference evidence="2 3" key="1">
    <citation type="submission" date="2023-04" db="EMBL/GenBank/DDBJ databases">
        <title>Draft genome sequence of Saccharopolyspora sp. TS4A08 isolated from sweet potato rhizospheric soil.</title>
        <authorList>
            <person name="Suksaard P."/>
            <person name="Duangmal K."/>
        </authorList>
    </citation>
    <scope>NUCLEOTIDE SEQUENCE [LARGE SCALE GENOMIC DNA]</scope>
    <source>
        <strain evidence="2 3">TS4A08</strain>
    </source>
</reference>
<feature type="compositionally biased region" description="Low complexity" evidence="1">
    <location>
        <begin position="35"/>
        <end position="45"/>
    </location>
</feature>
<comment type="caution">
    <text evidence="2">The sequence shown here is derived from an EMBL/GenBank/DDBJ whole genome shotgun (WGS) entry which is preliminary data.</text>
</comment>
<dbReference type="Proteomes" id="UP001237595">
    <property type="component" value="Unassembled WGS sequence"/>
</dbReference>
<feature type="compositionally biased region" description="Basic and acidic residues" evidence="1">
    <location>
        <begin position="127"/>
        <end position="152"/>
    </location>
</feature>
<feature type="compositionally biased region" description="Gly residues" evidence="1">
    <location>
        <begin position="13"/>
        <end position="34"/>
    </location>
</feature>